<dbReference type="OrthoDB" id="8420726at2"/>
<reference evidence="2 3" key="1">
    <citation type="submission" date="2016-11" db="EMBL/GenBank/DDBJ databases">
        <authorList>
            <person name="Jaros S."/>
            <person name="Januszkiewicz K."/>
            <person name="Wedrychowicz H."/>
        </authorList>
    </citation>
    <scope>NUCLEOTIDE SEQUENCE [LARGE SCALE GENOMIC DNA]</scope>
    <source>
        <strain evidence="2 3">DSM 45627</strain>
    </source>
</reference>
<gene>
    <name evidence="2" type="ORF">SAMN05443575_0335</name>
</gene>
<proteinExistence type="predicted"/>
<protein>
    <recommendedName>
        <fullName evidence="1">DUF6875 domain-containing protein</fullName>
    </recommendedName>
</protein>
<dbReference type="InterPro" id="IPR049240">
    <property type="entry name" value="DUF6875"/>
</dbReference>
<organism evidence="2 3">
    <name type="scientific">Jatrophihabitans endophyticus</name>
    <dbReference type="NCBI Taxonomy" id="1206085"/>
    <lineage>
        <taxon>Bacteria</taxon>
        <taxon>Bacillati</taxon>
        <taxon>Actinomycetota</taxon>
        <taxon>Actinomycetes</taxon>
        <taxon>Jatrophihabitantales</taxon>
        <taxon>Jatrophihabitantaceae</taxon>
        <taxon>Jatrophihabitans</taxon>
    </lineage>
</organism>
<evidence type="ECO:0000259" key="1">
    <source>
        <dbReference type="Pfam" id="PF21780"/>
    </source>
</evidence>
<feature type="domain" description="DUF6875" evidence="1">
    <location>
        <begin position="17"/>
        <end position="174"/>
    </location>
</feature>
<keyword evidence="3" id="KW-1185">Reference proteome</keyword>
<accession>A0A1M5CS65</accession>
<name>A0A1M5CS65_9ACTN</name>
<dbReference type="AlphaFoldDB" id="A0A1M5CS65"/>
<dbReference type="STRING" id="1206085.SAMN05443575_0335"/>
<dbReference type="Pfam" id="PF21780">
    <property type="entry name" value="DUF6875"/>
    <property type="match status" value="1"/>
</dbReference>
<evidence type="ECO:0000313" key="3">
    <source>
        <dbReference type="Proteomes" id="UP000186132"/>
    </source>
</evidence>
<dbReference type="RefSeq" id="WP_073385107.1">
    <property type="nucleotide sequence ID" value="NZ_FQVU01000001.1"/>
</dbReference>
<dbReference type="Proteomes" id="UP000186132">
    <property type="component" value="Unassembled WGS sequence"/>
</dbReference>
<dbReference type="EMBL" id="FQVU01000001">
    <property type="protein sequence ID" value="SHF57605.1"/>
    <property type="molecule type" value="Genomic_DNA"/>
</dbReference>
<evidence type="ECO:0000313" key="2">
    <source>
        <dbReference type="EMBL" id="SHF57605.1"/>
    </source>
</evidence>
<sequence>MDLVGRSAAASSPDAELREVATWIDVVIARPHRDLGRSGPLCPYVPAALREDALHFGVLRGESVEAVEAEVVDLLEAHRSLSRPPSKYACIVLVARGISVPELLEVHRRVKPVAVDSGRMLGEFFPGYTSPGLHNPDFHPLTSPVPLLVIRHMVQGDDVFLAAEPAWVDAYRRTVVRV</sequence>